<evidence type="ECO:0000313" key="1">
    <source>
        <dbReference type="EMBL" id="NML27346.1"/>
    </source>
</evidence>
<gene>
    <name evidence="1" type="ORF">HHL15_16450</name>
</gene>
<dbReference type="RefSeq" id="WP_169146881.1">
    <property type="nucleotide sequence ID" value="NZ_JABBGA010000014.1"/>
</dbReference>
<organism evidence="1 2">
    <name type="scientific">Zoogloea dura</name>
    <dbReference type="NCBI Taxonomy" id="2728840"/>
    <lineage>
        <taxon>Bacteria</taxon>
        <taxon>Pseudomonadati</taxon>
        <taxon>Pseudomonadota</taxon>
        <taxon>Betaproteobacteria</taxon>
        <taxon>Rhodocyclales</taxon>
        <taxon>Zoogloeaceae</taxon>
        <taxon>Zoogloea</taxon>
    </lineage>
</organism>
<dbReference type="EMBL" id="JABBGA010000014">
    <property type="protein sequence ID" value="NML27346.1"/>
    <property type="molecule type" value="Genomic_DNA"/>
</dbReference>
<name>A0A848G922_9RHOO</name>
<dbReference type="Proteomes" id="UP000580043">
    <property type="component" value="Unassembled WGS sequence"/>
</dbReference>
<proteinExistence type="predicted"/>
<accession>A0A848G922</accession>
<reference evidence="1 2" key="1">
    <citation type="submission" date="2020-04" db="EMBL/GenBank/DDBJ databases">
        <title>Zoogloea sp. G-4-1-14 isolated from soil.</title>
        <authorList>
            <person name="Dahal R.H."/>
        </authorList>
    </citation>
    <scope>NUCLEOTIDE SEQUENCE [LARGE SCALE GENOMIC DNA]</scope>
    <source>
        <strain evidence="1 2">G-4-1-14</strain>
    </source>
</reference>
<sequence>MKKQFTEQQLTSIVEEAMVYMCACPAQVAEELRRLRDLYAYQVNCESTPNTDPEVHRIIARAAVEAHAIMEACMDEILTLEGWDRETLVMPEGLRKIRDDLINE</sequence>
<protein>
    <submittedName>
        <fullName evidence="1">Uncharacterized protein</fullName>
    </submittedName>
</protein>
<keyword evidence="2" id="KW-1185">Reference proteome</keyword>
<dbReference type="AlphaFoldDB" id="A0A848G922"/>
<comment type="caution">
    <text evidence="1">The sequence shown here is derived from an EMBL/GenBank/DDBJ whole genome shotgun (WGS) entry which is preliminary data.</text>
</comment>
<evidence type="ECO:0000313" key="2">
    <source>
        <dbReference type="Proteomes" id="UP000580043"/>
    </source>
</evidence>